<comment type="caution">
    <text evidence="3">The sequence shown here is derived from an EMBL/GenBank/DDBJ whole genome shotgun (WGS) entry which is preliminary data.</text>
</comment>
<sequence>MSNRNISNLVKEIVFAIKSQNSQTLSSLFSADPNYTPSTQSCLSRYEILHVNNSLKDPWNQMLLSHFEVLQALSIFDYEKAYDFHSKTIISYLKIFVKQKRWALPFMYSLNFDLIKLSKLADMRLISQGKDPAIQMKAAWIANKLFSACITDSVSPELESRKWGTYKTASILFKLYFSLGSFHLCKNIIRAIEASPLPNFQLFSSADRVQYNYYLGILAFQQESYIKAESHLSYAASKLPFKYSKNLQTFLALEKVRELVLRKFFRRIYLILGSTRIHISYFKVALDSVNYSGGNVDPMEVHCILANMISKNFIKGYLSESHNTLVLSKADPFPSLFKRTSSPSPLLLQ</sequence>
<name>A0A1R1XPF5_9FUNG</name>
<protein>
    <submittedName>
        <fullName evidence="3">PCI domain-containing protein 2</fullName>
    </submittedName>
</protein>
<dbReference type="Gene3D" id="1.10.10.10">
    <property type="entry name" value="Winged helix-like DNA-binding domain superfamily/Winged helix DNA-binding domain"/>
    <property type="match status" value="1"/>
</dbReference>
<dbReference type="InterPro" id="IPR036388">
    <property type="entry name" value="WH-like_DNA-bd_sf"/>
</dbReference>
<dbReference type="PANTHER" id="PTHR12732">
    <property type="entry name" value="UNCHARACTERIZED PROTEASOME COMPONENT REGION PCI-CONTAINING"/>
    <property type="match status" value="1"/>
</dbReference>
<dbReference type="GO" id="GO:0003690">
    <property type="term" value="F:double-stranded DNA binding"/>
    <property type="evidence" value="ECO:0007669"/>
    <property type="project" value="InterPro"/>
</dbReference>
<organism evidence="3 4">
    <name type="scientific">Smittium culicis</name>
    <dbReference type="NCBI Taxonomy" id="133412"/>
    <lineage>
        <taxon>Eukaryota</taxon>
        <taxon>Fungi</taxon>
        <taxon>Fungi incertae sedis</taxon>
        <taxon>Zoopagomycota</taxon>
        <taxon>Kickxellomycotina</taxon>
        <taxon>Harpellomycetes</taxon>
        <taxon>Harpellales</taxon>
        <taxon>Legeriomycetaceae</taxon>
        <taxon>Smittium</taxon>
    </lineage>
</organism>
<dbReference type="Pfam" id="PF01399">
    <property type="entry name" value="PCI"/>
    <property type="match status" value="1"/>
</dbReference>
<dbReference type="Proteomes" id="UP000187283">
    <property type="component" value="Unassembled WGS sequence"/>
</dbReference>
<dbReference type="GO" id="GO:0003723">
    <property type="term" value="F:RNA binding"/>
    <property type="evidence" value="ECO:0007669"/>
    <property type="project" value="InterPro"/>
</dbReference>
<proteinExistence type="inferred from homology"/>
<dbReference type="SMART" id="SM00753">
    <property type="entry name" value="PAM"/>
    <property type="match status" value="1"/>
</dbReference>
<gene>
    <name evidence="3" type="ORF">AYI70_g6548</name>
</gene>
<evidence type="ECO:0000259" key="2">
    <source>
        <dbReference type="Pfam" id="PF01399"/>
    </source>
</evidence>
<dbReference type="InterPro" id="IPR000717">
    <property type="entry name" value="PCI_dom"/>
</dbReference>
<dbReference type="GO" id="GO:0000973">
    <property type="term" value="P:post-transcriptional tethering of RNA polymerase II gene DNA at nuclear periphery"/>
    <property type="evidence" value="ECO:0007669"/>
    <property type="project" value="TreeGrafter"/>
</dbReference>
<dbReference type="GO" id="GO:0006368">
    <property type="term" value="P:transcription elongation by RNA polymerase II"/>
    <property type="evidence" value="ECO:0007669"/>
    <property type="project" value="TreeGrafter"/>
</dbReference>
<dbReference type="STRING" id="133412.A0A1R1XPF5"/>
<reference evidence="3 4" key="1">
    <citation type="submission" date="2017-01" db="EMBL/GenBank/DDBJ databases">
        <authorList>
            <person name="Mah S.A."/>
            <person name="Swanson W.J."/>
            <person name="Moy G.W."/>
            <person name="Vacquier V.D."/>
        </authorList>
    </citation>
    <scope>NUCLEOTIDE SEQUENCE [LARGE SCALE GENOMIC DNA]</scope>
    <source>
        <strain evidence="3 4">GSMNP</strain>
    </source>
</reference>
<keyword evidence="4" id="KW-1185">Reference proteome</keyword>
<evidence type="ECO:0000313" key="3">
    <source>
        <dbReference type="EMBL" id="OMJ16498.1"/>
    </source>
</evidence>
<dbReference type="GO" id="GO:0070390">
    <property type="term" value="C:transcription export complex 2"/>
    <property type="evidence" value="ECO:0007669"/>
    <property type="project" value="TreeGrafter"/>
</dbReference>
<dbReference type="OrthoDB" id="10252687at2759"/>
<feature type="domain" description="PCI" evidence="2">
    <location>
        <begin position="248"/>
        <end position="329"/>
    </location>
</feature>
<dbReference type="EMBL" id="LSSN01002314">
    <property type="protein sequence ID" value="OMJ16498.1"/>
    <property type="molecule type" value="Genomic_DNA"/>
</dbReference>
<comment type="similarity">
    <text evidence="1">Belongs to the CSN12 family.</text>
</comment>
<evidence type="ECO:0000313" key="4">
    <source>
        <dbReference type="Proteomes" id="UP000187283"/>
    </source>
</evidence>
<accession>A0A1R1XPF5</accession>
<dbReference type="PANTHER" id="PTHR12732:SF0">
    <property type="entry name" value="PCI DOMAIN-CONTAINING PROTEIN 2"/>
    <property type="match status" value="1"/>
</dbReference>
<evidence type="ECO:0000256" key="1">
    <source>
        <dbReference type="ARBA" id="ARBA00025771"/>
    </source>
</evidence>
<dbReference type="GO" id="GO:0016973">
    <property type="term" value="P:poly(A)+ mRNA export from nucleus"/>
    <property type="evidence" value="ECO:0007669"/>
    <property type="project" value="TreeGrafter"/>
</dbReference>
<dbReference type="InterPro" id="IPR045114">
    <property type="entry name" value="Csn12-like"/>
</dbReference>
<dbReference type="AlphaFoldDB" id="A0A1R1XPF5"/>